<keyword evidence="5" id="KW-1185">Reference proteome</keyword>
<keyword evidence="1" id="KW-0479">Metal-binding</keyword>
<dbReference type="AlphaFoldDB" id="A0A011UBV1"/>
<dbReference type="GO" id="GO:0016810">
    <property type="term" value="F:hydrolase activity, acting on carbon-nitrogen (but not peptide) bonds"/>
    <property type="evidence" value="ECO:0007669"/>
    <property type="project" value="InterPro"/>
</dbReference>
<dbReference type="Gene3D" id="3.20.20.370">
    <property type="entry name" value="Glycoside hydrolase/deacetylase"/>
    <property type="match status" value="1"/>
</dbReference>
<dbReference type="RefSeq" id="WP_037290248.1">
    <property type="nucleotide sequence ID" value="NZ_JEOB01000004.1"/>
</dbReference>
<dbReference type="PATRIC" id="fig|1341156.4.peg.3091"/>
<gene>
    <name evidence="4" type="ORF">RASY3_17450</name>
</gene>
<evidence type="ECO:0000259" key="3">
    <source>
        <dbReference type="PROSITE" id="PS51677"/>
    </source>
</evidence>
<organism evidence="4 5">
    <name type="scientific">Ruminococcus albus SY3</name>
    <dbReference type="NCBI Taxonomy" id="1341156"/>
    <lineage>
        <taxon>Bacteria</taxon>
        <taxon>Bacillati</taxon>
        <taxon>Bacillota</taxon>
        <taxon>Clostridia</taxon>
        <taxon>Eubacteriales</taxon>
        <taxon>Oscillospiraceae</taxon>
        <taxon>Ruminococcus</taxon>
    </lineage>
</organism>
<dbReference type="GO" id="GO:0046872">
    <property type="term" value="F:metal ion binding"/>
    <property type="evidence" value="ECO:0007669"/>
    <property type="project" value="UniProtKB-KW"/>
</dbReference>
<accession>A0A011UBV1</accession>
<dbReference type="InterPro" id="IPR011330">
    <property type="entry name" value="Glyco_hydro/deAcase_b/a-brl"/>
</dbReference>
<dbReference type="OrthoDB" id="9812065at2"/>
<feature type="domain" description="NodB homology" evidence="3">
    <location>
        <begin position="2"/>
        <end position="226"/>
    </location>
</feature>
<proteinExistence type="predicted"/>
<dbReference type="PANTHER" id="PTHR10587:SF133">
    <property type="entry name" value="CHITIN DEACETYLASE 1-RELATED"/>
    <property type="match status" value="1"/>
</dbReference>
<sequence>MIRAILTIDDIASKNTPAVVDYLCDNGIRVVMFAWGEMVEKNYDNAVYALKKGMIVGNHSFSHPYFSKLTFEQGVSEIEKCEKLLDKLYKDAGVERKFRPFRFPYGDKGGDNKEAFQRYLAEKGFDKLDDRAISYPWWKEEGLDRDIDTFWTFDFAEYNIRRGNHFTIDDVWKRVNDPAPESGAAILKEGGNHIVLLHAHDETEELVPGYYKLFIDKLLENGVEFVEPNFIHI</sequence>
<keyword evidence="2" id="KW-0378">Hydrolase</keyword>
<reference evidence="4 5" key="1">
    <citation type="submission" date="2013-06" db="EMBL/GenBank/DDBJ databases">
        <title>Rumen cellulosomics: divergent fiber-degrading strategies revealed by comparative genome-wide analysis of six Ruminococcal strains.</title>
        <authorList>
            <person name="Dassa B."/>
            <person name="Borovok I."/>
            <person name="Lamed R."/>
            <person name="Flint H."/>
            <person name="Yeoman C.J."/>
            <person name="White B."/>
            <person name="Bayer E.A."/>
        </authorList>
    </citation>
    <scope>NUCLEOTIDE SEQUENCE [LARGE SCALE GENOMIC DNA]</scope>
    <source>
        <strain evidence="4 5">SY3</strain>
    </source>
</reference>
<evidence type="ECO:0000313" key="5">
    <source>
        <dbReference type="Proteomes" id="UP000021369"/>
    </source>
</evidence>
<dbReference type="SUPFAM" id="SSF88713">
    <property type="entry name" value="Glycoside hydrolase/deacetylase"/>
    <property type="match status" value="1"/>
</dbReference>
<evidence type="ECO:0000256" key="1">
    <source>
        <dbReference type="ARBA" id="ARBA00022723"/>
    </source>
</evidence>
<dbReference type="GO" id="GO:0016020">
    <property type="term" value="C:membrane"/>
    <property type="evidence" value="ECO:0007669"/>
    <property type="project" value="TreeGrafter"/>
</dbReference>
<dbReference type="PROSITE" id="PS51677">
    <property type="entry name" value="NODB"/>
    <property type="match status" value="1"/>
</dbReference>
<dbReference type="CDD" id="cd10917">
    <property type="entry name" value="CE4_NodB_like_6s_7s"/>
    <property type="match status" value="1"/>
</dbReference>
<dbReference type="InterPro" id="IPR002509">
    <property type="entry name" value="NODB_dom"/>
</dbReference>
<evidence type="ECO:0000313" key="4">
    <source>
        <dbReference type="EMBL" id="EXM38079.1"/>
    </source>
</evidence>
<dbReference type="Proteomes" id="UP000021369">
    <property type="component" value="Unassembled WGS sequence"/>
</dbReference>
<dbReference type="Pfam" id="PF01522">
    <property type="entry name" value="Polysacc_deac_1"/>
    <property type="match status" value="1"/>
</dbReference>
<dbReference type="GO" id="GO:0005975">
    <property type="term" value="P:carbohydrate metabolic process"/>
    <property type="evidence" value="ECO:0007669"/>
    <property type="project" value="InterPro"/>
</dbReference>
<comment type="caution">
    <text evidence="4">The sequence shown here is derived from an EMBL/GenBank/DDBJ whole genome shotgun (WGS) entry which is preliminary data.</text>
</comment>
<protein>
    <submittedName>
        <fullName evidence="4">Polysaccharide deacetylase</fullName>
    </submittedName>
</protein>
<dbReference type="InterPro" id="IPR050248">
    <property type="entry name" value="Polysacc_deacetylase_ArnD"/>
</dbReference>
<name>A0A011UBV1_RUMAL</name>
<dbReference type="EMBL" id="JEOB01000004">
    <property type="protein sequence ID" value="EXM38079.1"/>
    <property type="molecule type" value="Genomic_DNA"/>
</dbReference>
<evidence type="ECO:0000256" key="2">
    <source>
        <dbReference type="ARBA" id="ARBA00022801"/>
    </source>
</evidence>
<dbReference type="PANTHER" id="PTHR10587">
    <property type="entry name" value="GLYCOSYL TRANSFERASE-RELATED"/>
    <property type="match status" value="1"/>
</dbReference>